<keyword evidence="3" id="KW-1185">Reference proteome</keyword>
<dbReference type="STRING" id="157652.A0A371GLJ3"/>
<accession>A0A371GLJ3</accession>
<gene>
    <name evidence="2" type="ORF">CR513_26590</name>
</gene>
<feature type="region of interest" description="Disordered" evidence="1">
    <location>
        <begin position="458"/>
        <end position="504"/>
    </location>
</feature>
<feature type="compositionally biased region" description="Basic and acidic residues" evidence="1">
    <location>
        <begin position="233"/>
        <end position="248"/>
    </location>
</feature>
<feature type="region of interest" description="Disordered" evidence="1">
    <location>
        <begin position="579"/>
        <end position="864"/>
    </location>
</feature>
<feature type="compositionally biased region" description="Basic and acidic residues" evidence="1">
    <location>
        <begin position="288"/>
        <end position="302"/>
    </location>
</feature>
<evidence type="ECO:0000313" key="2">
    <source>
        <dbReference type="EMBL" id="RDX91431.1"/>
    </source>
</evidence>
<feature type="compositionally biased region" description="Basic residues" evidence="1">
    <location>
        <begin position="74"/>
        <end position="83"/>
    </location>
</feature>
<feature type="compositionally biased region" description="Polar residues" evidence="1">
    <location>
        <begin position="651"/>
        <end position="662"/>
    </location>
</feature>
<feature type="compositionally biased region" description="Basic and acidic residues" evidence="1">
    <location>
        <begin position="356"/>
        <end position="369"/>
    </location>
</feature>
<feature type="region of interest" description="Disordered" evidence="1">
    <location>
        <begin position="1"/>
        <end position="304"/>
    </location>
</feature>
<feature type="compositionally biased region" description="Basic residues" evidence="1">
    <location>
        <begin position="395"/>
        <end position="404"/>
    </location>
</feature>
<dbReference type="OrthoDB" id="1433523at2759"/>
<feature type="non-terminal residue" evidence="2">
    <location>
        <position position="1"/>
    </location>
</feature>
<evidence type="ECO:0000256" key="1">
    <source>
        <dbReference type="SAM" id="MobiDB-lite"/>
    </source>
</evidence>
<organism evidence="2 3">
    <name type="scientific">Mucuna pruriens</name>
    <name type="common">Velvet bean</name>
    <name type="synonym">Dolichos pruriens</name>
    <dbReference type="NCBI Taxonomy" id="157652"/>
    <lineage>
        <taxon>Eukaryota</taxon>
        <taxon>Viridiplantae</taxon>
        <taxon>Streptophyta</taxon>
        <taxon>Embryophyta</taxon>
        <taxon>Tracheophyta</taxon>
        <taxon>Spermatophyta</taxon>
        <taxon>Magnoliopsida</taxon>
        <taxon>eudicotyledons</taxon>
        <taxon>Gunneridae</taxon>
        <taxon>Pentapetalae</taxon>
        <taxon>rosids</taxon>
        <taxon>fabids</taxon>
        <taxon>Fabales</taxon>
        <taxon>Fabaceae</taxon>
        <taxon>Papilionoideae</taxon>
        <taxon>50 kb inversion clade</taxon>
        <taxon>NPAAA clade</taxon>
        <taxon>indigoferoid/millettioid clade</taxon>
        <taxon>Phaseoleae</taxon>
        <taxon>Mucuna</taxon>
    </lineage>
</organism>
<feature type="compositionally biased region" description="Basic and acidic residues" evidence="1">
    <location>
        <begin position="214"/>
        <end position="226"/>
    </location>
</feature>
<feature type="compositionally biased region" description="Basic residues" evidence="1">
    <location>
        <begin position="259"/>
        <end position="268"/>
    </location>
</feature>
<feature type="region of interest" description="Disordered" evidence="1">
    <location>
        <begin position="321"/>
        <end position="419"/>
    </location>
</feature>
<feature type="compositionally biased region" description="Polar residues" evidence="1">
    <location>
        <begin position="1"/>
        <end position="14"/>
    </location>
</feature>
<feature type="compositionally biased region" description="Basic residues" evidence="1">
    <location>
        <begin position="136"/>
        <end position="148"/>
    </location>
</feature>
<feature type="region of interest" description="Disordered" evidence="1">
    <location>
        <begin position="516"/>
        <end position="554"/>
    </location>
</feature>
<reference evidence="2" key="1">
    <citation type="submission" date="2018-05" db="EMBL/GenBank/DDBJ databases">
        <title>Draft genome of Mucuna pruriens seed.</title>
        <authorList>
            <person name="Nnadi N.E."/>
            <person name="Vos R."/>
            <person name="Hasami M.H."/>
            <person name="Devisetty U.K."/>
            <person name="Aguiy J.C."/>
        </authorList>
    </citation>
    <scope>NUCLEOTIDE SEQUENCE [LARGE SCALE GENOMIC DNA]</scope>
    <source>
        <strain evidence="2">JCA_2017</strain>
    </source>
</reference>
<feature type="compositionally biased region" description="Basic and acidic residues" evidence="1">
    <location>
        <begin position="149"/>
        <end position="162"/>
    </location>
</feature>
<protein>
    <submittedName>
        <fullName evidence="2">Uncharacterized protein</fullName>
    </submittedName>
</protein>
<sequence>MAVSDSHCNTPTQEENPKSFGIEKNNKRIKQNNKESNEQPQYEVCPKPLVDTVIPIVPQEGNADSTTQNPNSTPKKKNKKKARGEHQLQTFDPSTPIGLTKEEGAHQGDANGNGGLCPERESPVPDPTPTNDAPWKKKKKKKKNLLKHHGAEPESESKESPKPELAPPLDIAIPCDFELKKWEEPTEDGVELSQTRSKFELASPIDLPTPMNPVKKEKVEWCEAHAQHPQSSSKHESALPEISEERAVPDPAPLEDSSRKKKLRKKKKGAEPEEFNNTEHPQQCAPDSELKIKMKKGAEANAEHSLVCSKPDSALPLHIAIPNDSEVEKRAEPTGAKWEHPQACSKPELASPIDSGMRKEVEPTEEHAQYPHPQPCSESSAEPLGDPTTPLDQSRRKRKNKKGREKIMFSDEKVENQRSPLHMDMALNQAPDQVQPEPAISICLEPASLTDQTILVDPAIPVDTDQKMEKKKRKKQRKNVLEGEEPNDNKHNTEQPEIPIQTSTCLIEAPPIYPAILTDPEQMMSEKKRKKKRKSVLNSEAAEPVEHNSKLPEAPPEALVQKSIYPIAAPSIDPAIISISPAPPVDTATPIDQGQEMAKKKRKKKRSELISEGAEPNESDVKPPETLVQRFVHPIVASSRDPTIPVPASLIDTTTPIDQGQKMSKKKKRRKESALISEGEEPNEHDGKPPGTPVQRYIYPIAAPSIDSTIPTGQAPPLDPEQMNKKKRKKKKSALESEGLEYEKHNAADPTTEPPLQRSIYPLAAPSIDSTIPTDQAPPVEAATPVDPEQKNKKNRKKRKSALESEGLESEKHNADPTSETPVQRSIYPLAAPSIDSTIPTDQAPPVDPVDPEQMNKKKRKKRK</sequence>
<dbReference type="EMBL" id="QJKJ01005126">
    <property type="protein sequence ID" value="RDX91431.1"/>
    <property type="molecule type" value="Genomic_DNA"/>
</dbReference>
<dbReference type="Proteomes" id="UP000257109">
    <property type="component" value="Unassembled WGS sequence"/>
</dbReference>
<evidence type="ECO:0000313" key="3">
    <source>
        <dbReference type="Proteomes" id="UP000257109"/>
    </source>
</evidence>
<dbReference type="AlphaFoldDB" id="A0A371GLJ3"/>
<feature type="compositionally biased region" description="Basic and acidic residues" evidence="1">
    <location>
        <begin position="405"/>
        <end position="416"/>
    </location>
</feature>
<comment type="caution">
    <text evidence="2">The sequence shown here is derived from an EMBL/GenBank/DDBJ whole genome shotgun (WGS) entry which is preliminary data.</text>
</comment>
<name>A0A371GLJ3_MUCPR</name>
<feature type="compositionally biased region" description="Basic residues" evidence="1">
    <location>
        <begin position="469"/>
        <end position="478"/>
    </location>
</feature>
<feature type="non-terminal residue" evidence="2">
    <location>
        <position position="864"/>
    </location>
</feature>
<feature type="compositionally biased region" description="Basic and acidic residues" evidence="1">
    <location>
        <begin position="326"/>
        <end position="340"/>
    </location>
</feature>
<feature type="compositionally biased region" description="Polar residues" evidence="1">
    <location>
        <begin position="62"/>
        <end position="73"/>
    </location>
</feature>
<proteinExistence type="predicted"/>